<evidence type="ECO:0000313" key="3">
    <source>
        <dbReference type="EMBL" id="TVY82885.1"/>
    </source>
</evidence>
<dbReference type="Pfam" id="PF26176">
    <property type="entry name" value="zf_C2H2_17_2"/>
    <property type="match status" value="1"/>
</dbReference>
<dbReference type="Gene3D" id="3.30.160.60">
    <property type="entry name" value="Classic Zinc Finger"/>
    <property type="match status" value="1"/>
</dbReference>
<proteinExistence type="predicted"/>
<gene>
    <name evidence="3" type="ORF">LSUE1_G006214</name>
</gene>
<dbReference type="InterPro" id="IPR059009">
    <property type="entry name" value="Znf_C2H2_17_1st"/>
</dbReference>
<dbReference type="EMBL" id="QGMK01000262">
    <property type="protein sequence ID" value="TVY82885.1"/>
    <property type="molecule type" value="Genomic_DNA"/>
</dbReference>
<accession>A0A8T9CAX4</accession>
<dbReference type="AlphaFoldDB" id="A0A8T9CAX4"/>
<organism evidence="3 4">
    <name type="scientific">Lachnellula suecica</name>
    <dbReference type="NCBI Taxonomy" id="602035"/>
    <lineage>
        <taxon>Eukaryota</taxon>
        <taxon>Fungi</taxon>
        <taxon>Dikarya</taxon>
        <taxon>Ascomycota</taxon>
        <taxon>Pezizomycotina</taxon>
        <taxon>Leotiomycetes</taxon>
        <taxon>Helotiales</taxon>
        <taxon>Lachnaceae</taxon>
        <taxon>Lachnellula</taxon>
    </lineage>
</organism>
<sequence>MFPNAEVPFHMSSPGSDVTARSISPENHSQMDLQDFEYQFQGDDVAGVHPMYHRISNAGMETYPVNVSLPGPSYNTYAATTNEVFSFPAGSNPITSQGPVSQQSVYNTSAVDSSILWDNAAPNMAEEWTLPLQPIASTTNSPLTYSPSLEGLSPRYVQEYPDLVESPPYATGDRAMRKPMGPRQSKVASDIAANSRQQRLLGSEASDDAFRMVGRSALEIDNTARDHPLYHNVSAGADGLYHCPWEGQASCQHKAEKLKCNYDKFVDSHLKPYRCKVTVCESLHFSSTACLLRHEREAHAMHGHGDKPFNCTYEGCDRGVPGNGFPRHWNLRDHMKRVHNDPGQSKSPGATPPPSGPARGKKRKADEKPETQPTEKAAKRVPTPPVVVHQPRKPSLIEQYELDFQRATSLLEQLHDPTVAARNLNLFQSMFDCMKVMAQTSKRINDAAATGSFTQQSG</sequence>
<dbReference type="OrthoDB" id="5062908at2759"/>
<reference evidence="3 4" key="1">
    <citation type="submission" date="2018-05" db="EMBL/GenBank/DDBJ databases">
        <title>Genome sequencing and assembly of the regulated plant pathogen Lachnellula willkommii and related sister species for the development of diagnostic species identification markers.</title>
        <authorList>
            <person name="Giroux E."/>
            <person name="Bilodeau G."/>
        </authorList>
    </citation>
    <scope>NUCLEOTIDE SEQUENCE [LARGE SCALE GENOMIC DNA]</scope>
    <source>
        <strain evidence="3 4">CBS 268.59</strain>
    </source>
</reference>
<dbReference type="Pfam" id="PF26177">
    <property type="entry name" value="zf_C2H2_17_1st"/>
    <property type="match status" value="1"/>
</dbReference>
<feature type="compositionally biased region" description="Polar residues" evidence="1">
    <location>
        <begin position="13"/>
        <end position="23"/>
    </location>
</feature>
<protein>
    <recommendedName>
        <fullName evidence="2">C2H2-type domain-containing protein</fullName>
    </recommendedName>
</protein>
<dbReference type="SMART" id="SM00355">
    <property type="entry name" value="ZnF_C2H2"/>
    <property type="match status" value="2"/>
</dbReference>
<dbReference type="InterPro" id="IPR013087">
    <property type="entry name" value="Znf_C2H2_type"/>
</dbReference>
<feature type="region of interest" description="Disordered" evidence="1">
    <location>
        <begin position="1"/>
        <end position="23"/>
    </location>
</feature>
<feature type="region of interest" description="Disordered" evidence="1">
    <location>
        <begin position="337"/>
        <end position="389"/>
    </location>
</feature>
<evidence type="ECO:0000256" key="1">
    <source>
        <dbReference type="SAM" id="MobiDB-lite"/>
    </source>
</evidence>
<keyword evidence="4" id="KW-1185">Reference proteome</keyword>
<feature type="domain" description="C2H2-type" evidence="2">
    <location>
        <begin position="309"/>
        <end position="339"/>
    </location>
</feature>
<feature type="region of interest" description="Disordered" evidence="1">
    <location>
        <begin position="167"/>
        <end position="196"/>
    </location>
</feature>
<evidence type="ECO:0000259" key="2">
    <source>
        <dbReference type="SMART" id="SM00355"/>
    </source>
</evidence>
<evidence type="ECO:0000313" key="4">
    <source>
        <dbReference type="Proteomes" id="UP000469558"/>
    </source>
</evidence>
<feature type="domain" description="C2H2-type" evidence="2">
    <location>
        <begin position="273"/>
        <end position="299"/>
    </location>
</feature>
<comment type="caution">
    <text evidence="3">The sequence shown here is derived from an EMBL/GenBank/DDBJ whole genome shotgun (WGS) entry which is preliminary data.</text>
</comment>
<dbReference type="InterPro" id="IPR059095">
    <property type="entry name" value="Znf_C2H2_17_2nd"/>
</dbReference>
<dbReference type="Proteomes" id="UP000469558">
    <property type="component" value="Unassembled WGS sequence"/>
</dbReference>
<name>A0A8T9CAX4_9HELO</name>